<evidence type="ECO:0000313" key="2">
    <source>
        <dbReference type="EMBL" id="SDF96989.1"/>
    </source>
</evidence>
<proteinExistence type="predicted"/>
<evidence type="ECO:0000313" key="3">
    <source>
        <dbReference type="Proteomes" id="UP000199708"/>
    </source>
</evidence>
<evidence type="ECO:0000256" key="1">
    <source>
        <dbReference type="SAM" id="MobiDB-lite"/>
    </source>
</evidence>
<sequence length="85" mass="9941">MDKEKDEFRNDPHDPDNFRNKLKQDDLASKGPKEIVSETKIADPHDPNHLRNKLNQKNHACRNLENTLSETKITDPHDSDRRGNR</sequence>
<feature type="compositionally biased region" description="Basic residues" evidence="1">
    <location>
        <begin position="50"/>
        <end position="60"/>
    </location>
</feature>
<feature type="compositionally biased region" description="Polar residues" evidence="1">
    <location>
        <begin position="61"/>
        <end position="71"/>
    </location>
</feature>
<name>A0A1G7QGA6_9LACT</name>
<feature type="region of interest" description="Disordered" evidence="1">
    <location>
        <begin position="1"/>
        <end position="85"/>
    </location>
</feature>
<accession>A0A1G7QGA6</accession>
<gene>
    <name evidence="2" type="ORF">SAMN05421791_10265</name>
</gene>
<feature type="compositionally biased region" description="Basic and acidic residues" evidence="1">
    <location>
        <begin position="72"/>
        <end position="85"/>
    </location>
</feature>
<protein>
    <submittedName>
        <fullName evidence="2">Uncharacterized protein</fullName>
    </submittedName>
</protein>
<dbReference type="Proteomes" id="UP000199708">
    <property type="component" value="Unassembled WGS sequence"/>
</dbReference>
<dbReference type="EMBL" id="FNCK01000002">
    <property type="protein sequence ID" value="SDF96989.1"/>
    <property type="molecule type" value="Genomic_DNA"/>
</dbReference>
<keyword evidence="3" id="KW-1185">Reference proteome</keyword>
<organism evidence="2 3">
    <name type="scientific">Facklamia miroungae</name>
    <dbReference type="NCBI Taxonomy" id="120956"/>
    <lineage>
        <taxon>Bacteria</taxon>
        <taxon>Bacillati</taxon>
        <taxon>Bacillota</taxon>
        <taxon>Bacilli</taxon>
        <taxon>Lactobacillales</taxon>
        <taxon>Aerococcaceae</taxon>
        <taxon>Facklamia</taxon>
    </lineage>
</organism>
<reference evidence="2 3" key="1">
    <citation type="submission" date="2016-10" db="EMBL/GenBank/DDBJ databases">
        <authorList>
            <person name="de Groot N.N."/>
        </authorList>
    </citation>
    <scope>NUCLEOTIDE SEQUENCE [LARGE SCALE GENOMIC DNA]</scope>
    <source>
        <strain evidence="2 3">ATCC BAA-466</strain>
    </source>
</reference>
<feature type="compositionally biased region" description="Basic and acidic residues" evidence="1">
    <location>
        <begin position="1"/>
        <end position="49"/>
    </location>
</feature>
<dbReference type="AlphaFoldDB" id="A0A1G7QGA6"/>
<dbReference type="STRING" id="120956.SAMN05421791_10265"/>